<proteinExistence type="inferred from homology"/>
<evidence type="ECO:0000256" key="2">
    <source>
        <dbReference type="ARBA" id="ARBA00005964"/>
    </source>
</evidence>
<dbReference type="Pfam" id="PF00135">
    <property type="entry name" value="COesterase"/>
    <property type="match status" value="1"/>
</dbReference>
<dbReference type="AlphaFoldDB" id="A0A1B6IK81"/>
<keyword evidence="4" id="KW-0130">Cell adhesion</keyword>
<protein>
    <recommendedName>
        <fullName evidence="9">Carboxylesterase type B domain-containing protein</fullName>
    </recommendedName>
</protein>
<keyword evidence="7" id="KW-0325">Glycoprotein</keyword>
<evidence type="ECO:0000313" key="10">
    <source>
        <dbReference type="EMBL" id="JAS87318.1"/>
    </source>
</evidence>
<dbReference type="InterPro" id="IPR051093">
    <property type="entry name" value="Neuroligin/BSAL"/>
</dbReference>
<gene>
    <name evidence="10" type="ORF">g.1266</name>
</gene>
<evidence type="ECO:0000259" key="9">
    <source>
        <dbReference type="Pfam" id="PF00135"/>
    </source>
</evidence>
<dbReference type="EMBL" id="GECU01020388">
    <property type="protein sequence ID" value="JAS87318.1"/>
    <property type="molecule type" value="Transcribed_RNA"/>
</dbReference>
<keyword evidence="8" id="KW-0812">Transmembrane</keyword>
<keyword evidence="8" id="KW-1133">Transmembrane helix</keyword>
<dbReference type="GO" id="GO:0007155">
    <property type="term" value="P:cell adhesion"/>
    <property type="evidence" value="ECO:0007669"/>
    <property type="project" value="UniProtKB-KW"/>
</dbReference>
<evidence type="ECO:0000256" key="7">
    <source>
        <dbReference type="ARBA" id="ARBA00023180"/>
    </source>
</evidence>
<feature type="transmembrane region" description="Helical" evidence="8">
    <location>
        <begin position="184"/>
        <end position="205"/>
    </location>
</feature>
<accession>A0A1B6IK81</accession>
<dbReference type="Gene3D" id="3.40.50.1820">
    <property type="entry name" value="alpha/beta hydrolase"/>
    <property type="match status" value="1"/>
</dbReference>
<evidence type="ECO:0000256" key="3">
    <source>
        <dbReference type="ARBA" id="ARBA00022475"/>
    </source>
</evidence>
<evidence type="ECO:0000256" key="6">
    <source>
        <dbReference type="ARBA" id="ARBA00023157"/>
    </source>
</evidence>
<dbReference type="GO" id="GO:0042043">
    <property type="term" value="F:neurexin family protein binding"/>
    <property type="evidence" value="ECO:0007669"/>
    <property type="project" value="InterPro"/>
</dbReference>
<evidence type="ECO:0000256" key="4">
    <source>
        <dbReference type="ARBA" id="ARBA00022889"/>
    </source>
</evidence>
<organism evidence="10">
    <name type="scientific">Homalodisca liturata</name>
    <dbReference type="NCBI Taxonomy" id="320908"/>
    <lineage>
        <taxon>Eukaryota</taxon>
        <taxon>Metazoa</taxon>
        <taxon>Ecdysozoa</taxon>
        <taxon>Arthropoda</taxon>
        <taxon>Hexapoda</taxon>
        <taxon>Insecta</taxon>
        <taxon>Pterygota</taxon>
        <taxon>Neoptera</taxon>
        <taxon>Paraneoptera</taxon>
        <taxon>Hemiptera</taxon>
        <taxon>Auchenorrhyncha</taxon>
        <taxon>Membracoidea</taxon>
        <taxon>Cicadellidae</taxon>
        <taxon>Cicadellinae</taxon>
        <taxon>Proconiini</taxon>
        <taxon>Homalodisca</taxon>
    </lineage>
</organism>
<sequence length="262" mass="30008">PLVDSLGHFPTNFTRSEIALSEAFMINVANFVKSGNPNMIEFQDPFLPISKEKNRFKSIVWEQYDPVHQKYMDISLRPKMKNHFRSHHLSIWLQLIPELHRAGMEDVHTRHNRFHNHHNADLYTGLVRPEPKKENATVAEVILPITTMETMVTTCVNLYTTRGYRNTTADGLEAAAAYSSVLNLTIAIGCSLLVLNILIFAAVYYQREKTRMEMKTLEQQKRLRSEQGLKHSTSVILDMETDSPMMVLTHLPSKNGSTRSLV</sequence>
<dbReference type="SUPFAM" id="SSF53474">
    <property type="entry name" value="alpha/beta-Hydrolases"/>
    <property type="match status" value="1"/>
</dbReference>
<evidence type="ECO:0000256" key="8">
    <source>
        <dbReference type="SAM" id="Phobius"/>
    </source>
</evidence>
<keyword evidence="3" id="KW-1003">Cell membrane</keyword>
<comment type="similarity">
    <text evidence="2">Belongs to the type-B carboxylesterase/lipase family.</text>
</comment>
<keyword evidence="6" id="KW-1015">Disulfide bond</keyword>
<dbReference type="InterPro" id="IPR000460">
    <property type="entry name" value="Nlgn"/>
</dbReference>
<feature type="non-terminal residue" evidence="10">
    <location>
        <position position="262"/>
    </location>
</feature>
<evidence type="ECO:0000256" key="5">
    <source>
        <dbReference type="ARBA" id="ARBA00023136"/>
    </source>
</evidence>
<reference evidence="10" key="1">
    <citation type="submission" date="2015-11" db="EMBL/GenBank/DDBJ databases">
        <title>De novo transcriptome assembly of four potential Pierce s Disease insect vectors from Arizona vineyards.</title>
        <authorList>
            <person name="Tassone E.E."/>
        </authorList>
    </citation>
    <scope>NUCLEOTIDE SEQUENCE</scope>
</reference>
<feature type="domain" description="Carboxylesterase type B" evidence="9">
    <location>
        <begin position="11"/>
        <end position="92"/>
    </location>
</feature>
<dbReference type="PRINTS" id="PR01090">
    <property type="entry name" value="NEUROLIGIN"/>
</dbReference>
<dbReference type="InterPro" id="IPR002018">
    <property type="entry name" value="CarbesteraseB"/>
</dbReference>
<dbReference type="InterPro" id="IPR029058">
    <property type="entry name" value="AB_hydrolase_fold"/>
</dbReference>
<feature type="non-terminal residue" evidence="10">
    <location>
        <position position="1"/>
    </location>
</feature>
<comment type="subcellular location">
    <subcellularLocation>
        <location evidence="1">Cell membrane</location>
        <topology evidence="1">Single-pass type I membrane protein</topology>
    </subcellularLocation>
</comment>
<dbReference type="PANTHER" id="PTHR43903">
    <property type="entry name" value="NEUROLIGIN"/>
    <property type="match status" value="1"/>
</dbReference>
<evidence type="ECO:0000256" key="1">
    <source>
        <dbReference type="ARBA" id="ARBA00004251"/>
    </source>
</evidence>
<name>A0A1B6IK81_9HEMI</name>
<keyword evidence="5 8" id="KW-0472">Membrane</keyword>
<dbReference type="GO" id="GO:0005886">
    <property type="term" value="C:plasma membrane"/>
    <property type="evidence" value="ECO:0007669"/>
    <property type="project" value="UniProtKB-SubCell"/>
</dbReference>